<dbReference type="Proteomes" id="UP001314170">
    <property type="component" value="Unassembled WGS sequence"/>
</dbReference>
<accession>A0AAV1RAA4</accession>
<reference evidence="1 2" key="1">
    <citation type="submission" date="2024-01" db="EMBL/GenBank/DDBJ databases">
        <authorList>
            <person name="Waweru B."/>
        </authorList>
    </citation>
    <scope>NUCLEOTIDE SEQUENCE [LARGE SCALE GENOMIC DNA]</scope>
</reference>
<comment type="caution">
    <text evidence="1">The sequence shown here is derived from an EMBL/GenBank/DDBJ whole genome shotgun (WGS) entry which is preliminary data.</text>
</comment>
<organism evidence="1 2">
    <name type="scientific">Dovyalis caffra</name>
    <dbReference type="NCBI Taxonomy" id="77055"/>
    <lineage>
        <taxon>Eukaryota</taxon>
        <taxon>Viridiplantae</taxon>
        <taxon>Streptophyta</taxon>
        <taxon>Embryophyta</taxon>
        <taxon>Tracheophyta</taxon>
        <taxon>Spermatophyta</taxon>
        <taxon>Magnoliopsida</taxon>
        <taxon>eudicotyledons</taxon>
        <taxon>Gunneridae</taxon>
        <taxon>Pentapetalae</taxon>
        <taxon>rosids</taxon>
        <taxon>fabids</taxon>
        <taxon>Malpighiales</taxon>
        <taxon>Salicaceae</taxon>
        <taxon>Flacourtieae</taxon>
        <taxon>Dovyalis</taxon>
    </lineage>
</organism>
<evidence type="ECO:0000313" key="2">
    <source>
        <dbReference type="Proteomes" id="UP001314170"/>
    </source>
</evidence>
<protein>
    <submittedName>
        <fullName evidence="1">Uncharacterized protein</fullName>
    </submittedName>
</protein>
<name>A0AAV1RAA4_9ROSI</name>
<feature type="non-terminal residue" evidence="1">
    <location>
        <position position="1"/>
    </location>
</feature>
<dbReference type="EMBL" id="CAWUPB010000913">
    <property type="protein sequence ID" value="CAK7330825.1"/>
    <property type="molecule type" value="Genomic_DNA"/>
</dbReference>
<evidence type="ECO:0000313" key="1">
    <source>
        <dbReference type="EMBL" id="CAK7330825.1"/>
    </source>
</evidence>
<dbReference type="AlphaFoldDB" id="A0AAV1RAA4"/>
<sequence>STIQSGVCYYEPGGLRHVSISENRAIIIGSKLKKQTESASRNTKDGPLLKSIEALNKERLESIHLSNR</sequence>
<gene>
    <name evidence="1" type="ORF">DCAF_LOCUS8158</name>
</gene>
<proteinExistence type="predicted"/>
<keyword evidence="2" id="KW-1185">Reference proteome</keyword>